<protein>
    <submittedName>
        <fullName evidence="1">Uncharacterized protein</fullName>
    </submittedName>
</protein>
<keyword evidence="2" id="KW-1185">Reference proteome</keyword>
<evidence type="ECO:0000313" key="2">
    <source>
        <dbReference type="Proteomes" id="UP000189161"/>
    </source>
</evidence>
<gene>
    <name evidence="1" type="ORF">BKK52_07595</name>
</gene>
<dbReference type="Proteomes" id="UP000189161">
    <property type="component" value="Unassembled WGS sequence"/>
</dbReference>
<sequence length="108" mass="12706">MLIYTKKFRKSARTFRQKFPFFSFDRQKTAPKSAVKNWGVLLVDSLNFPLDNSAVVFSHFGNNKTKAITTNKKRLANLPAQSPNFYPQLFHHRKPQHHRPKHCHIFPN</sequence>
<comment type="caution">
    <text evidence="1">The sequence shown here is derived from an EMBL/GenBank/DDBJ whole genome shotgun (WGS) entry which is preliminary data.</text>
</comment>
<dbReference type="AlphaFoldDB" id="A0A1V3IZZ9"/>
<reference evidence="1 2" key="1">
    <citation type="submission" date="2016-10" db="EMBL/GenBank/DDBJ databases">
        <title>Rodentibacter gen. nov. and new species.</title>
        <authorList>
            <person name="Christensen H."/>
        </authorList>
    </citation>
    <scope>NUCLEOTIDE SEQUENCE [LARGE SCALE GENOMIC DNA]</scope>
    <source>
        <strain evidence="1 2">H1987082031</strain>
    </source>
</reference>
<organism evidence="1 2">
    <name type="scientific">Rodentibacter trehalosifermentans</name>
    <dbReference type="NCBI Taxonomy" id="1908263"/>
    <lineage>
        <taxon>Bacteria</taxon>
        <taxon>Pseudomonadati</taxon>
        <taxon>Pseudomonadota</taxon>
        <taxon>Gammaproteobacteria</taxon>
        <taxon>Pasteurellales</taxon>
        <taxon>Pasteurellaceae</taxon>
        <taxon>Rodentibacter</taxon>
    </lineage>
</organism>
<evidence type="ECO:0000313" key="1">
    <source>
        <dbReference type="EMBL" id="OOF47921.1"/>
    </source>
</evidence>
<dbReference type="EMBL" id="MLHL01000040">
    <property type="protein sequence ID" value="OOF47921.1"/>
    <property type="molecule type" value="Genomic_DNA"/>
</dbReference>
<proteinExistence type="predicted"/>
<accession>A0A1V3IZZ9</accession>
<name>A0A1V3IZZ9_9PAST</name>